<accession>A0A411HP95</accession>
<dbReference type="KEGG" id="xbc:ELE36_19090"/>
<organism evidence="3 4">
    <name type="scientific">Pseudolysobacter antarcticus</name>
    <dbReference type="NCBI Taxonomy" id="2511995"/>
    <lineage>
        <taxon>Bacteria</taxon>
        <taxon>Pseudomonadati</taxon>
        <taxon>Pseudomonadota</taxon>
        <taxon>Gammaproteobacteria</taxon>
        <taxon>Lysobacterales</taxon>
        <taxon>Rhodanobacteraceae</taxon>
        <taxon>Pseudolysobacter</taxon>
    </lineage>
</organism>
<evidence type="ECO:0000256" key="2">
    <source>
        <dbReference type="SAM" id="SignalP"/>
    </source>
</evidence>
<sequence length="314" mass="33961">MNKLMLTLALTLILSACQQQGAPMAAAPAPAAKPAPLDQPAQPPAPKTADQLAAEKYDSVLAGDWRDAKNKARDGYRHPKEMLQFFGLKPDMTVIEITPAGGWFTEVLAPFLRDGGKYIGAVYDEKAEGASKSTESSNLKLEEKLKARQDAYGPATLTRFTTKVPTFGADNSADMVLTFRNVHNWSEGGTAPQMFQAFFKVLKPGGILGVEDHRAAAGAAADASMKLGYLPEDYVIKLATDAGFKLVGKSEINANPKDTKDYAKGVWTLPPVLTLGEVDKDKYLAIGESDRMTLKFVKPQGDTIFHSPDPTEKK</sequence>
<proteinExistence type="predicted"/>
<gene>
    <name evidence="3" type="ORF">ELE36_19090</name>
</gene>
<evidence type="ECO:0000313" key="3">
    <source>
        <dbReference type="EMBL" id="QBB72305.1"/>
    </source>
</evidence>
<dbReference type="EMBL" id="CP035704">
    <property type="protein sequence ID" value="QBB72305.1"/>
    <property type="molecule type" value="Genomic_DNA"/>
</dbReference>
<feature type="chain" id="PRO_5019346576" evidence="2">
    <location>
        <begin position="22"/>
        <end position="314"/>
    </location>
</feature>
<protein>
    <submittedName>
        <fullName evidence="3">Methyltransferase</fullName>
    </submittedName>
</protein>
<dbReference type="RefSeq" id="WP_129836148.1">
    <property type="nucleotide sequence ID" value="NZ_CP035704.1"/>
</dbReference>
<evidence type="ECO:0000256" key="1">
    <source>
        <dbReference type="SAM" id="MobiDB-lite"/>
    </source>
</evidence>
<keyword evidence="2" id="KW-0732">Signal</keyword>
<feature type="signal peptide" evidence="2">
    <location>
        <begin position="1"/>
        <end position="21"/>
    </location>
</feature>
<feature type="region of interest" description="Disordered" evidence="1">
    <location>
        <begin position="25"/>
        <end position="51"/>
    </location>
</feature>
<dbReference type="OrthoDB" id="9801692at2"/>
<feature type="compositionally biased region" description="Low complexity" evidence="1">
    <location>
        <begin position="25"/>
        <end position="40"/>
    </location>
</feature>
<dbReference type="SUPFAM" id="SSF53335">
    <property type="entry name" value="S-adenosyl-L-methionine-dependent methyltransferases"/>
    <property type="match status" value="1"/>
</dbReference>
<dbReference type="PROSITE" id="PS51257">
    <property type="entry name" value="PROKAR_LIPOPROTEIN"/>
    <property type="match status" value="1"/>
</dbReference>
<keyword evidence="3" id="KW-0808">Transferase</keyword>
<dbReference type="Gene3D" id="3.40.50.150">
    <property type="entry name" value="Vaccinia Virus protein VP39"/>
    <property type="match status" value="1"/>
</dbReference>
<keyword evidence="4" id="KW-1185">Reference proteome</keyword>
<dbReference type="AlphaFoldDB" id="A0A411HP95"/>
<evidence type="ECO:0000313" key="4">
    <source>
        <dbReference type="Proteomes" id="UP000291562"/>
    </source>
</evidence>
<dbReference type="GO" id="GO:0008168">
    <property type="term" value="F:methyltransferase activity"/>
    <property type="evidence" value="ECO:0007669"/>
    <property type="project" value="UniProtKB-KW"/>
</dbReference>
<name>A0A411HP95_9GAMM</name>
<dbReference type="InterPro" id="IPR016980">
    <property type="entry name" value="S-AdoMet-dep_MeTrfase_Alr7345"/>
</dbReference>
<dbReference type="Proteomes" id="UP000291562">
    <property type="component" value="Chromosome"/>
</dbReference>
<dbReference type="GO" id="GO:0032259">
    <property type="term" value="P:methylation"/>
    <property type="evidence" value="ECO:0007669"/>
    <property type="project" value="UniProtKB-KW"/>
</dbReference>
<dbReference type="PIRSF" id="PIRSF031679">
    <property type="entry name" value="Mtase_Alr7345_prd"/>
    <property type="match status" value="1"/>
</dbReference>
<dbReference type="InterPro" id="IPR029063">
    <property type="entry name" value="SAM-dependent_MTases_sf"/>
</dbReference>
<keyword evidence="3" id="KW-0489">Methyltransferase</keyword>
<reference evidence="3 4" key="1">
    <citation type="submission" date="2019-01" db="EMBL/GenBank/DDBJ databases">
        <title>Pseudolysobacter antarctica gen. nov., sp. nov., isolated from Fildes Peninsula, Antarctica.</title>
        <authorList>
            <person name="Wei Z."/>
            <person name="Peng F."/>
        </authorList>
    </citation>
    <scope>NUCLEOTIDE SEQUENCE [LARGE SCALE GENOMIC DNA]</scope>
    <source>
        <strain evidence="3 4">AQ6-296</strain>
    </source>
</reference>